<reference evidence="1 2" key="1">
    <citation type="submission" date="2019-07" db="EMBL/GenBank/DDBJ databases">
        <title>WGS assembly of Gossypium mustelinum.</title>
        <authorList>
            <person name="Chen Z.J."/>
            <person name="Sreedasyam A."/>
            <person name="Ando A."/>
            <person name="Song Q."/>
            <person name="De L."/>
            <person name="Hulse-Kemp A."/>
            <person name="Ding M."/>
            <person name="Ye W."/>
            <person name="Kirkbride R."/>
            <person name="Jenkins J."/>
            <person name="Plott C."/>
            <person name="Lovell J."/>
            <person name="Lin Y.-M."/>
            <person name="Vaughn R."/>
            <person name="Liu B."/>
            <person name="Li W."/>
            <person name="Simpson S."/>
            <person name="Scheffler B."/>
            <person name="Saski C."/>
            <person name="Grover C."/>
            <person name="Hu G."/>
            <person name="Conover J."/>
            <person name="Carlson J."/>
            <person name="Shu S."/>
            <person name="Boston L."/>
            <person name="Williams M."/>
            <person name="Peterson D."/>
            <person name="Mcgee K."/>
            <person name="Jones D."/>
            <person name="Wendel J."/>
            <person name="Stelly D."/>
            <person name="Grimwood J."/>
            <person name="Schmutz J."/>
        </authorList>
    </citation>
    <scope>NUCLEOTIDE SEQUENCE [LARGE SCALE GENOMIC DNA]</scope>
    <source>
        <strain evidence="1">1408120.09</strain>
    </source>
</reference>
<dbReference type="EMBL" id="CM017646">
    <property type="protein sequence ID" value="TYJ10022.1"/>
    <property type="molecule type" value="Genomic_DNA"/>
</dbReference>
<proteinExistence type="predicted"/>
<sequence>MKSSGGYHTWTTWCLSQYWRLFTSMCYSGHEYSSSIFTKLHCGVVIP</sequence>
<evidence type="ECO:0000313" key="1">
    <source>
        <dbReference type="EMBL" id="TYJ10022.1"/>
    </source>
</evidence>
<evidence type="ECO:0000313" key="2">
    <source>
        <dbReference type="Proteomes" id="UP000323597"/>
    </source>
</evidence>
<organism evidence="1 2">
    <name type="scientific">Gossypium mustelinum</name>
    <name type="common">Cotton</name>
    <name type="synonym">Gossypium caicoense</name>
    <dbReference type="NCBI Taxonomy" id="34275"/>
    <lineage>
        <taxon>Eukaryota</taxon>
        <taxon>Viridiplantae</taxon>
        <taxon>Streptophyta</taxon>
        <taxon>Embryophyta</taxon>
        <taxon>Tracheophyta</taxon>
        <taxon>Spermatophyta</taxon>
        <taxon>Magnoliopsida</taxon>
        <taxon>eudicotyledons</taxon>
        <taxon>Gunneridae</taxon>
        <taxon>Pentapetalae</taxon>
        <taxon>rosids</taxon>
        <taxon>malvids</taxon>
        <taxon>Malvales</taxon>
        <taxon>Malvaceae</taxon>
        <taxon>Malvoideae</taxon>
        <taxon>Gossypium</taxon>
    </lineage>
</organism>
<dbReference type="Proteomes" id="UP000323597">
    <property type="component" value="Chromosome A11"/>
</dbReference>
<gene>
    <name evidence="1" type="ORF">E1A91_A11G179500v1</name>
</gene>
<dbReference type="AlphaFoldDB" id="A0A5D2X8K8"/>
<keyword evidence="2" id="KW-1185">Reference proteome</keyword>
<name>A0A5D2X8K8_GOSMU</name>
<accession>A0A5D2X8K8</accession>
<protein>
    <submittedName>
        <fullName evidence="1">Uncharacterized protein</fullName>
    </submittedName>
</protein>